<dbReference type="InterPro" id="IPR012851">
    <property type="entry name" value="Spore_coat_CotF-like"/>
</dbReference>
<dbReference type="eggNOG" id="COG5577">
    <property type="taxonomic scope" value="Bacteria"/>
</dbReference>
<dbReference type="InterPro" id="IPR012347">
    <property type="entry name" value="Ferritin-like"/>
</dbReference>
<dbReference type="AlphaFoldDB" id="Q97FP5"/>
<dbReference type="RefSeq" id="WP_010965971.1">
    <property type="nucleotide sequence ID" value="NC_003030.1"/>
</dbReference>
<dbReference type="PATRIC" id="fig|272562.8.peg.2874"/>
<keyword evidence="1" id="KW-0167">Capsid protein</keyword>
<dbReference type="Pfam" id="PF07875">
    <property type="entry name" value="Coat_F"/>
    <property type="match status" value="1"/>
</dbReference>
<dbReference type="Gene3D" id="1.20.1260.10">
    <property type="match status" value="1"/>
</dbReference>
<dbReference type="HOGENOM" id="CLU_142133_1_1_9"/>
<dbReference type="STRING" id="272562.CA_C2683"/>
<organism evidence="1 2">
    <name type="scientific">Clostridium acetobutylicum (strain ATCC 824 / DSM 792 / JCM 1419 / IAM 19013 / LMG 5710 / NBRC 13948 / NRRL B-527 / VKM B-1787 / 2291 / W)</name>
    <dbReference type="NCBI Taxonomy" id="272562"/>
    <lineage>
        <taxon>Bacteria</taxon>
        <taxon>Bacillati</taxon>
        <taxon>Bacillota</taxon>
        <taxon>Clostridia</taxon>
        <taxon>Eubacteriales</taxon>
        <taxon>Clostridiaceae</taxon>
        <taxon>Clostridium</taxon>
    </lineage>
</organism>
<keyword evidence="2" id="KW-1185">Reference proteome</keyword>
<gene>
    <name evidence="1" type="primary">cotF</name>
    <name evidence="1" type="ordered locus">CA_C2683</name>
</gene>
<protein>
    <submittedName>
        <fullName evidence="1">Related to spore coat protein F</fullName>
    </submittedName>
</protein>
<reference evidence="1 2" key="1">
    <citation type="journal article" date="2001" name="J. Bacteriol.">
        <title>Genome sequence and comparative analysis of the solvent-producing bacterium Clostridium acetobutylicum.</title>
        <authorList>
            <person name="Nolling J."/>
            <person name="Breton G."/>
            <person name="Omelchenko M.V."/>
            <person name="Makarova K.S."/>
            <person name="Zeng Q."/>
            <person name="Gibson R."/>
            <person name="Lee H.M."/>
            <person name="Dubois J."/>
            <person name="Qiu D."/>
            <person name="Hitti J."/>
            <person name="Wolf Y.I."/>
            <person name="Tatusov R.L."/>
            <person name="Sabathe F."/>
            <person name="Doucette-Stamm L."/>
            <person name="Soucaille P."/>
            <person name="Daly M.J."/>
            <person name="Bennett G.N."/>
            <person name="Koonin E.V."/>
            <person name="Smith D.R."/>
        </authorList>
    </citation>
    <scope>NUCLEOTIDE SEQUENCE [LARGE SCALE GENOMIC DNA]</scope>
    <source>
        <strain evidence="2">ATCC 824 / DSM 792 / JCM 1419 / LMG 5710 / VKM B-1787</strain>
    </source>
</reference>
<dbReference type="GeneID" id="44999174"/>
<dbReference type="OrthoDB" id="1685263at2"/>
<dbReference type="KEGG" id="cac:CA_C2683"/>
<evidence type="ECO:0000313" key="1">
    <source>
        <dbReference type="EMBL" id="AAK80630.1"/>
    </source>
</evidence>
<evidence type="ECO:0000313" key="2">
    <source>
        <dbReference type="Proteomes" id="UP000000814"/>
    </source>
</evidence>
<accession>Q97FP5</accession>
<dbReference type="EMBL" id="AE001437">
    <property type="protein sequence ID" value="AAK80630.1"/>
    <property type="molecule type" value="Genomic_DNA"/>
</dbReference>
<keyword evidence="1" id="KW-0946">Virion</keyword>
<dbReference type="Proteomes" id="UP000000814">
    <property type="component" value="Chromosome"/>
</dbReference>
<dbReference type="PIR" id="C97230">
    <property type="entry name" value="C97230"/>
</dbReference>
<sequence>MNGTLTMMTEKDLIEDILSSEKQLISSYSSGITESSCKNLRNVLVNNLKCSEETQYRAFDTMKQKGWYPTKDAQDNEVQKVKDDVYNLSKNIK</sequence>
<proteinExistence type="predicted"/>
<name>Q97FP5_CLOAB</name>